<gene>
    <name evidence="1" type="ORF">EVAR_21229_1</name>
</gene>
<dbReference type="AlphaFoldDB" id="A0A4C1UPX5"/>
<proteinExistence type="predicted"/>
<evidence type="ECO:0000313" key="2">
    <source>
        <dbReference type="Proteomes" id="UP000299102"/>
    </source>
</evidence>
<sequence length="96" mass="10433">MFITSFRLRLRWHGYRINSSVSIDFAVDLNTEPVLCPDSCSDLIPSTASGSNSDHVLYSDCDPTFEFNSASVLNFGLGFVLDSASRPAYSSDSANG</sequence>
<reference evidence="1 2" key="1">
    <citation type="journal article" date="2019" name="Commun. Biol.">
        <title>The bagworm genome reveals a unique fibroin gene that provides high tensile strength.</title>
        <authorList>
            <person name="Kono N."/>
            <person name="Nakamura H."/>
            <person name="Ohtoshi R."/>
            <person name="Tomita M."/>
            <person name="Numata K."/>
            <person name="Arakawa K."/>
        </authorList>
    </citation>
    <scope>NUCLEOTIDE SEQUENCE [LARGE SCALE GENOMIC DNA]</scope>
</reference>
<dbReference type="EMBL" id="BGZK01000202">
    <property type="protein sequence ID" value="GBP28107.1"/>
    <property type="molecule type" value="Genomic_DNA"/>
</dbReference>
<dbReference type="Proteomes" id="UP000299102">
    <property type="component" value="Unassembled WGS sequence"/>
</dbReference>
<evidence type="ECO:0000313" key="1">
    <source>
        <dbReference type="EMBL" id="GBP28107.1"/>
    </source>
</evidence>
<organism evidence="1 2">
    <name type="scientific">Eumeta variegata</name>
    <name type="common">Bagworm moth</name>
    <name type="synonym">Eumeta japonica</name>
    <dbReference type="NCBI Taxonomy" id="151549"/>
    <lineage>
        <taxon>Eukaryota</taxon>
        <taxon>Metazoa</taxon>
        <taxon>Ecdysozoa</taxon>
        <taxon>Arthropoda</taxon>
        <taxon>Hexapoda</taxon>
        <taxon>Insecta</taxon>
        <taxon>Pterygota</taxon>
        <taxon>Neoptera</taxon>
        <taxon>Endopterygota</taxon>
        <taxon>Lepidoptera</taxon>
        <taxon>Glossata</taxon>
        <taxon>Ditrysia</taxon>
        <taxon>Tineoidea</taxon>
        <taxon>Psychidae</taxon>
        <taxon>Oiketicinae</taxon>
        <taxon>Eumeta</taxon>
    </lineage>
</organism>
<keyword evidence="2" id="KW-1185">Reference proteome</keyword>
<name>A0A4C1UPX5_EUMVA</name>
<comment type="caution">
    <text evidence="1">The sequence shown here is derived from an EMBL/GenBank/DDBJ whole genome shotgun (WGS) entry which is preliminary data.</text>
</comment>
<protein>
    <submittedName>
        <fullName evidence="1">Uncharacterized protein</fullName>
    </submittedName>
</protein>
<accession>A0A4C1UPX5</accession>